<gene>
    <name evidence="10" type="ORF">EJ04DRAFT_90535</name>
</gene>
<feature type="region of interest" description="Disordered" evidence="8">
    <location>
        <begin position="1"/>
        <end position="21"/>
    </location>
</feature>
<dbReference type="GO" id="GO:0004843">
    <property type="term" value="F:cysteine-type deubiquitinase activity"/>
    <property type="evidence" value="ECO:0007669"/>
    <property type="project" value="UniProtKB-EC"/>
</dbReference>
<comment type="caution">
    <text evidence="10">The sequence shown here is derived from an EMBL/GenBank/DDBJ whole genome shotgun (WGS) entry which is preliminary data.</text>
</comment>
<evidence type="ECO:0000256" key="5">
    <source>
        <dbReference type="ARBA" id="ARBA00022786"/>
    </source>
</evidence>
<dbReference type="Proteomes" id="UP000799444">
    <property type="component" value="Unassembled WGS sequence"/>
</dbReference>
<dbReference type="GO" id="GO:0016579">
    <property type="term" value="P:protein deubiquitination"/>
    <property type="evidence" value="ECO:0007669"/>
    <property type="project" value="InterPro"/>
</dbReference>
<dbReference type="GO" id="GO:0005634">
    <property type="term" value="C:nucleus"/>
    <property type="evidence" value="ECO:0007669"/>
    <property type="project" value="TreeGrafter"/>
</dbReference>
<keyword evidence="4" id="KW-0645">Protease</keyword>
<dbReference type="GO" id="GO:0005829">
    <property type="term" value="C:cytosol"/>
    <property type="evidence" value="ECO:0007669"/>
    <property type="project" value="TreeGrafter"/>
</dbReference>
<evidence type="ECO:0000256" key="4">
    <source>
        <dbReference type="ARBA" id="ARBA00022670"/>
    </source>
</evidence>
<name>A0A9P4QLH4_9PLEO</name>
<dbReference type="PROSITE" id="PS50235">
    <property type="entry name" value="USP_3"/>
    <property type="match status" value="1"/>
</dbReference>
<evidence type="ECO:0000313" key="10">
    <source>
        <dbReference type="EMBL" id="KAF2728694.1"/>
    </source>
</evidence>
<evidence type="ECO:0000256" key="6">
    <source>
        <dbReference type="ARBA" id="ARBA00022801"/>
    </source>
</evidence>
<dbReference type="SUPFAM" id="SSF54001">
    <property type="entry name" value="Cysteine proteinases"/>
    <property type="match status" value="1"/>
</dbReference>
<protein>
    <recommendedName>
        <fullName evidence="3">ubiquitinyl hydrolase 1</fullName>
        <ecNumber evidence="3">3.4.19.12</ecNumber>
    </recommendedName>
</protein>
<dbReference type="PANTHER" id="PTHR24006:SF758">
    <property type="entry name" value="UBIQUITIN CARBOXYL-TERMINAL HYDROLASE 36"/>
    <property type="match status" value="1"/>
</dbReference>
<sequence length="340" mass="38186">METLRGKKATRSNNRPSNSDDTWTRQFSSLFHLSLHQTVSCRACTHTHSVPRDTSNPFGLDNLPIRHTNPDTLPAALCRFFLERLSHDYKCEGCQHHGTSSSSRHIDAAPHYLRIPLNRTKQTEVTNLQGEALLDEFDNPLLRDVKNHNVVEVPEMLDLKQYQTDASTPLRYKLVSVLRHDGRDADSGHWIAVVRNGAAAERPADRDTFVLDDEEVFGPVAANWLTDHQVEMPGMKFPITAGLVYEMIDEGKGGGKTKTKKTVEVQTPMKVVVKNGYMVPRMPKQESAGKRYGGDRLKIIPERIGWYRGPEMRRKLSSCSCSSSRGSWCSIVCSSPVSVT</sequence>
<keyword evidence="7" id="KW-0788">Thiol protease</keyword>
<dbReference type="OrthoDB" id="289038at2759"/>
<keyword evidence="5" id="KW-0833">Ubl conjugation pathway</keyword>
<dbReference type="EMBL" id="ML996270">
    <property type="protein sequence ID" value="KAF2728694.1"/>
    <property type="molecule type" value="Genomic_DNA"/>
</dbReference>
<comment type="similarity">
    <text evidence="2">Belongs to the peptidase C19 family.</text>
</comment>
<evidence type="ECO:0000256" key="2">
    <source>
        <dbReference type="ARBA" id="ARBA00009085"/>
    </source>
</evidence>
<dbReference type="PANTHER" id="PTHR24006">
    <property type="entry name" value="UBIQUITIN CARBOXYL-TERMINAL HYDROLASE"/>
    <property type="match status" value="1"/>
</dbReference>
<evidence type="ECO:0000259" key="9">
    <source>
        <dbReference type="PROSITE" id="PS50235"/>
    </source>
</evidence>
<evidence type="ECO:0000256" key="7">
    <source>
        <dbReference type="ARBA" id="ARBA00022807"/>
    </source>
</evidence>
<dbReference type="InterPro" id="IPR038765">
    <property type="entry name" value="Papain-like_cys_pep_sf"/>
</dbReference>
<feature type="domain" description="USP" evidence="9">
    <location>
        <begin position="1"/>
        <end position="252"/>
    </location>
</feature>
<keyword evidence="11" id="KW-1185">Reference proteome</keyword>
<reference evidence="10" key="1">
    <citation type="journal article" date="2020" name="Stud. Mycol.">
        <title>101 Dothideomycetes genomes: a test case for predicting lifestyles and emergence of pathogens.</title>
        <authorList>
            <person name="Haridas S."/>
            <person name="Albert R."/>
            <person name="Binder M."/>
            <person name="Bloem J."/>
            <person name="Labutti K."/>
            <person name="Salamov A."/>
            <person name="Andreopoulos B."/>
            <person name="Baker S."/>
            <person name="Barry K."/>
            <person name="Bills G."/>
            <person name="Bluhm B."/>
            <person name="Cannon C."/>
            <person name="Castanera R."/>
            <person name="Culley D."/>
            <person name="Daum C."/>
            <person name="Ezra D."/>
            <person name="Gonzalez J."/>
            <person name="Henrissat B."/>
            <person name="Kuo A."/>
            <person name="Liang C."/>
            <person name="Lipzen A."/>
            <person name="Lutzoni F."/>
            <person name="Magnuson J."/>
            <person name="Mondo S."/>
            <person name="Nolan M."/>
            <person name="Ohm R."/>
            <person name="Pangilinan J."/>
            <person name="Park H.-J."/>
            <person name="Ramirez L."/>
            <person name="Alfaro M."/>
            <person name="Sun H."/>
            <person name="Tritt A."/>
            <person name="Yoshinaga Y."/>
            <person name="Zwiers L.-H."/>
            <person name="Turgeon B."/>
            <person name="Goodwin S."/>
            <person name="Spatafora J."/>
            <person name="Crous P."/>
            <person name="Grigoriev I."/>
        </authorList>
    </citation>
    <scope>NUCLEOTIDE SEQUENCE</scope>
    <source>
        <strain evidence="10">CBS 125425</strain>
    </source>
</reference>
<dbReference type="InterPro" id="IPR050164">
    <property type="entry name" value="Peptidase_C19"/>
</dbReference>
<evidence type="ECO:0000256" key="3">
    <source>
        <dbReference type="ARBA" id="ARBA00012759"/>
    </source>
</evidence>
<feature type="compositionally biased region" description="Polar residues" evidence="8">
    <location>
        <begin position="11"/>
        <end position="21"/>
    </location>
</feature>
<feature type="compositionally biased region" description="Basic residues" evidence="8">
    <location>
        <begin position="1"/>
        <end position="10"/>
    </location>
</feature>
<accession>A0A9P4QLH4</accession>
<evidence type="ECO:0000313" key="11">
    <source>
        <dbReference type="Proteomes" id="UP000799444"/>
    </source>
</evidence>
<dbReference type="CDD" id="cd02257">
    <property type="entry name" value="Peptidase_C19"/>
    <property type="match status" value="1"/>
</dbReference>
<keyword evidence="6" id="KW-0378">Hydrolase</keyword>
<evidence type="ECO:0000256" key="1">
    <source>
        <dbReference type="ARBA" id="ARBA00000707"/>
    </source>
</evidence>
<organism evidence="10 11">
    <name type="scientific">Polyplosphaeria fusca</name>
    <dbReference type="NCBI Taxonomy" id="682080"/>
    <lineage>
        <taxon>Eukaryota</taxon>
        <taxon>Fungi</taxon>
        <taxon>Dikarya</taxon>
        <taxon>Ascomycota</taxon>
        <taxon>Pezizomycotina</taxon>
        <taxon>Dothideomycetes</taxon>
        <taxon>Pleosporomycetidae</taxon>
        <taxon>Pleosporales</taxon>
        <taxon>Tetraplosphaeriaceae</taxon>
        <taxon>Polyplosphaeria</taxon>
    </lineage>
</organism>
<dbReference type="EC" id="3.4.19.12" evidence="3"/>
<dbReference type="Pfam" id="PF00443">
    <property type="entry name" value="UCH"/>
    <property type="match status" value="1"/>
</dbReference>
<dbReference type="GO" id="GO:0006508">
    <property type="term" value="P:proteolysis"/>
    <property type="evidence" value="ECO:0007669"/>
    <property type="project" value="UniProtKB-KW"/>
</dbReference>
<evidence type="ECO:0000256" key="8">
    <source>
        <dbReference type="SAM" id="MobiDB-lite"/>
    </source>
</evidence>
<dbReference type="Gene3D" id="3.90.70.10">
    <property type="entry name" value="Cysteine proteinases"/>
    <property type="match status" value="1"/>
</dbReference>
<proteinExistence type="inferred from homology"/>
<dbReference type="InterPro" id="IPR001394">
    <property type="entry name" value="Peptidase_C19_UCH"/>
</dbReference>
<dbReference type="AlphaFoldDB" id="A0A9P4QLH4"/>
<comment type="catalytic activity">
    <reaction evidence="1">
        <text>Thiol-dependent hydrolysis of ester, thioester, amide, peptide and isopeptide bonds formed by the C-terminal Gly of ubiquitin (a 76-residue protein attached to proteins as an intracellular targeting signal).</text>
        <dbReference type="EC" id="3.4.19.12"/>
    </reaction>
</comment>
<dbReference type="InterPro" id="IPR028889">
    <property type="entry name" value="USP"/>
</dbReference>